<dbReference type="RefSeq" id="WP_106928721.1">
    <property type="nucleotide sequence ID" value="NZ_PYFT01000001.1"/>
</dbReference>
<name>A0A2T2YE27_9BACT</name>
<comment type="caution">
    <text evidence="2">The sequence shown here is derived from an EMBL/GenBank/DDBJ whole genome shotgun (WGS) entry which is preliminary data.</text>
</comment>
<dbReference type="Gene3D" id="3.40.720.10">
    <property type="entry name" value="Alkaline Phosphatase, subunit A"/>
    <property type="match status" value="1"/>
</dbReference>
<evidence type="ECO:0000313" key="2">
    <source>
        <dbReference type="EMBL" id="PSR53765.1"/>
    </source>
</evidence>
<dbReference type="Proteomes" id="UP000240357">
    <property type="component" value="Unassembled WGS sequence"/>
</dbReference>
<dbReference type="InterPro" id="IPR017850">
    <property type="entry name" value="Alkaline_phosphatase_core_sf"/>
</dbReference>
<dbReference type="PANTHER" id="PTHR43108:SF6">
    <property type="entry name" value="N-SULPHOGLUCOSAMINE SULPHOHYDROLASE"/>
    <property type="match status" value="1"/>
</dbReference>
<keyword evidence="3" id="KW-1185">Reference proteome</keyword>
<proteinExistence type="predicted"/>
<dbReference type="OrthoDB" id="9789742at2"/>
<dbReference type="AlphaFoldDB" id="A0A2T2YE27"/>
<evidence type="ECO:0000259" key="1">
    <source>
        <dbReference type="Pfam" id="PF00884"/>
    </source>
</evidence>
<dbReference type="SUPFAM" id="SSF53649">
    <property type="entry name" value="Alkaline phosphatase-like"/>
    <property type="match status" value="1"/>
</dbReference>
<dbReference type="EMBL" id="PYFT01000001">
    <property type="protein sequence ID" value="PSR53765.1"/>
    <property type="molecule type" value="Genomic_DNA"/>
</dbReference>
<dbReference type="InterPro" id="IPR000917">
    <property type="entry name" value="Sulfatase_N"/>
</dbReference>
<organism evidence="2 3">
    <name type="scientific">Adhaeribacter arboris</name>
    <dbReference type="NCBI Taxonomy" id="2072846"/>
    <lineage>
        <taxon>Bacteria</taxon>
        <taxon>Pseudomonadati</taxon>
        <taxon>Bacteroidota</taxon>
        <taxon>Cytophagia</taxon>
        <taxon>Cytophagales</taxon>
        <taxon>Hymenobacteraceae</taxon>
        <taxon>Adhaeribacter</taxon>
    </lineage>
</organism>
<dbReference type="PANTHER" id="PTHR43108">
    <property type="entry name" value="N-ACETYLGLUCOSAMINE-6-SULFATASE FAMILY MEMBER"/>
    <property type="match status" value="1"/>
</dbReference>
<sequence length="463" mass="53217">MKNFKNFAALGVLYLLFAGVFYSFRQKETKKPNIIVVVTDDHRWDALGTMGNKIIQTPHLDKLARKGLLFKNAYVTTAICMVSRASMLSGQYLSRHKINEFTTDFSKEAVEQTYPILLKKAGYKIGFINKYGVGQKNQPTDYFDYWTCTPKLQPDYEMHDEAGNFIHNTDQTDRDIQDFLNKFGQKEPFCLSVGFKAPHEQDGDPPRFIVQEKFKNLYQNVTIPTPETADPKYWNSFPAFFKNDKNIARVRWKPLFSTPELAQETTKNYYRLITGVDEVIGNMVAKLEKLGIADNTVIIFIGDNGFYLGEHGLKGKWFGHEESIRVPLIIYDPRQLNSLKGKAINEIALNIDIAPTILKLANQPIPAQMQGLDLLAVAAHKPGTSRPNFFYEHTFMGSPRLPKVEGVVSREMKYMNFIEHGYEELYDLKKDPQEKQNLAANPTYQAQLQKLRLRYQQLKQEVQ</sequence>
<reference evidence="2 3" key="1">
    <citation type="submission" date="2018-03" db="EMBL/GenBank/DDBJ databases">
        <title>Adhaeribacter sp. HMF7605 Genome sequencing and assembly.</title>
        <authorList>
            <person name="Kang H."/>
            <person name="Kang J."/>
            <person name="Cha I."/>
            <person name="Kim H."/>
            <person name="Joh K."/>
        </authorList>
    </citation>
    <scope>NUCLEOTIDE SEQUENCE [LARGE SCALE GENOMIC DNA]</scope>
    <source>
        <strain evidence="2 3">HMF7605</strain>
    </source>
</reference>
<dbReference type="Pfam" id="PF00884">
    <property type="entry name" value="Sulfatase"/>
    <property type="match status" value="1"/>
</dbReference>
<gene>
    <name evidence="2" type="ORF">AHMF7605_09630</name>
</gene>
<feature type="domain" description="Sulfatase N-terminal" evidence="1">
    <location>
        <begin position="32"/>
        <end position="362"/>
    </location>
</feature>
<evidence type="ECO:0000313" key="3">
    <source>
        <dbReference type="Proteomes" id="UP000240357"/>
    </source>
</evidence>
<accession>A0A2T2YE27</accession>
<dbReference type="CDD" id="cd16031">
    <property type="entry name" value="G6S_like"/>
    <property type="match status" value="1"/>
</dbReference>
<protein>
    <submittedName>
        <fullName evidence="2">Sulfatase</fullName>
    </submittedName>
</protein>